<keyword evidence="3" id="KW-0288">FMN</keyword>
<reference evidence="6 7" key="1">
    <citation type="submission" date="2024-04" db="EMBL/GenBank/DDBJ databases">
        <title>Novel species of the genus Ideonella isolated from streams.</title>
        <authorList>
            <person name="Lu H."/>
        </authorList>
    </citation>
    <scope>NUCLEOTIDE SEQUENCE [LARGE SCALE GENOMIC DNA]</scope>
    <source>
        <strain evidence="6 7">DXS22W</strain>
    </source>
</reference>
<dbReference type="RefSeq" id="WP_341409429.1">
    <property type="nucleotide sequence ID" value="NZ_JBBUTH010000003.1"/>
</dbReference>
<name>A0ABU9CCY9_9BURK</name>
<proteinExistence type="inferred from homology"/>
<dbReference type="PANTHER" id="PTHR43408:SF1">
    <property type="entry name" value="FMN REDUCTASE (NADPH)"/>
    <property type="match status" value="1"/>
</dbReference>
<dbReference type="Pfam" id="PF03358">
    <property type="entry name" value="FMN_red"/>
    <property type="match status" value="1"/>
</dbReference>
<comment type="similarity">
    <text evidence="1">Belongs to the SsuE family.</text>
</comment>
<evidence type="ECO:0000256" key="2">
    <source>
        <dbReference type="ARBA" id="ARBA00022630"/>
    </source>
</evidence>
<accession>A0ABU9CCY9</accession>
<protein>
    <submittedName>
        <fullName evidence="6">NADPH-dependent FMN reductase</fullName>
        <ecNumber evidence="6">1.5.1.38</ecNumber>
    </submittedName>
</protein>
<comment type="caution">
    <text evidence="6">The sequence shown here is derived from an EMBL/GenBank/DDBJ whole genome shotgun (WGS) entry which is preliminary data.</text>
</comment>
<keyword evidence="4 6" id="KW-0560">Oxidoreductase</keyword>
<evidence type="ECO:0000256" key="4">
    <source>
        <dbReference type="ARBA" id="ARBA00023002"/>
    </source>
</evidence>
<dbReference type="InterPro" id="IPR020048">
    <property type="entry name" value="NADPH-dep_FMN_reduc_SsuE"/>
</dbReference>
<evidence type="ECO:0000313" key="7">
    <source>
        <dbReference type="Proteomes" id="UP001365405"/>
    </source>
</evidence>
<keyword evidence="7" id="KW-1185">Reference proteome</keyword>
<dbReference type="NCBIfam" id="TIGR03567">
    <property type="entry name" value="FMN_reduc_SsuE"/>
    <property type="match status" value="1"/>
</dbReference>
<feature type="domain" description="NADPH-dependent FMN reductase-like" evidence="5">
    <location>
        <begin position="1"/>
        <end position="141"/>
    </location>
</feature>
<dbReference type="SUPFAM" id="SSF52218">
    <property type="entry name" value="Flavoproteins"/>
    <property type="match status" value="1"/>
</dbReference>
<dbReference type="InterPro" id="IPR051814">
    <property type="entry name" value="NAD(P)H-dep_FMN_reductase"/>
</dbReference>
<evidence type="ECO:0000256" key="3">
    <source>
        <dbReference type="ARBA" id="ARBA00022643"/>
    </source>
</evidence>
<gene>
    <name evidence="6" type="primary">ssuE</name>
    <name evidence="6" type="ORF">AACH10_05840</name>
</gene>
<evidence type="ECO:0000259" key="5">
    <source>
        <dbReference type="Pfam" id="PF03358"/>
    </source>
</evidence>
<dbReference type="Gene3D" id="3.40.50.360">
    <property type="match status" value="1"/>
</dbReference>
<sequence>MHVVSLLGSPSATSRSASLLRLALQRLGDQASSLHEIAVRDLPPGALLAADVRHPALAAAIEQVLAADVVLVATPIYKAAYSGLLKAFLDLLPQDGLRGKSVLPLATGGSAGHLLALDYALKPVLAALGARHIADAVYAVDGQLLPQPGLGHAPAAELLARLDRALAGLVEHAPRRHVLPLRGHTPLHAARFSV</sequence>
<keyword evidence="2" id="KW-0285">Flavoprotein</keyword>
<dbReference type="InterPro" id="IPR005025">
    <property type="entry name" value="FMN_Rdtase-like_dom"/>
</dbReference>
<dbReference type="InterPro" id="IPR029039">
    <property type="entry name" value="Flavoprotein-like_sf"/>
</dbReference>
<organism evidence="6 7">
    <name type="scientific">Pseudaquabacterium inlustre</name>
    <dbReference type="NCBI Taxonomy" id="2984192"/>
    <lineage>
        <taxon>Bacteria</taxon>
        <taxon>Pseudomonadati</taxon>
        <taxon>Pseudomonadota</taxon>
        <taxon>Betaproteobacteria</taxon>
        <taxon>Burkholderiales</taxon>
        <taxon>Sphaerotilaceae</taxon>
        <taxon>Pseudaquabacterium</taxon>
    </lineage>
</organism>
<dbReference type="EC" id="1.5.1.38" evidence="6"/>
<dbReference type="GO" id="GO:0052873">
    <property type="term" value="F:FMN reductase (NADPH) activity"/>
    <property type="evidence" value="ECO:0007669"/>
    <property type="project" value="UniProtKB-EC"/>
</dbReference>
<evidence type="ECO:0000256" key="1">
    <source>
        <dbReference type="ARBA" id="ARBA00005990"/>
    </source>
</evidence>
<evidence type="ECO:0000313" key="6">
    <source>
        <dbReference type="EMBL" id="MEK8049749.1"/>
    </source>
</evidence>
<dbReference type="Proteomes" id="UP001365405">
    <property type="component" value="Unassembled WGS sequence"/>
</dbReference>
<dbReference type="PANTHER" id="PTHR43408">
    <property type="entry name" value="FMN REDUCTASE (NADPH)"/>
    <property type="match status" value="1"/>
</dbReference>
<dbReference type="EMBL" id="JBBUTH010000003">
    <property type="protein sequence ID" value="MEK8049749.1"/>
    <property type="molecule type" value="Genomic_DNA"/>
</dbReference>